<evidence type="ECO:0000313" key="1">
    <source>
        <dbReference type="EMBL" id="GLZ79236.1"/>
    </source>
</evidence>
<dbReference type="RefSeq" id="WP_285664356.1">
    <property type="nucleotide sequence ID" value="NZ_BSTX01000002.1"/>
</dbReference>
<protein>
    <recommendedName>
        <fullName evidence="3">Nucleotide exchange factor GrpE</fullName>
    </recommendedName>
</protein>
<dbReference type="EMBL" id="BSTX01000002">
    <property type="protein sequence ID" value="GLZ79236.1"/>
    <property type="molecule type" value="Genomic_DNA"/>
</dbReference>
<proteinExistence type="predicted"/>
<dbReference type="Proteomes" id="UP001165079">
    <property type="component" value="Unassembled WGS sequence"/>
</dbReference>
<accession>A0A9W6WB54</accession>
<organism evidence="1 2">
    <name type="scientific">Actinorhabdospora filicis</name>
    <dbReference type="NCBI Taxonomy" id="1785913"/>
    <lineage>
        <taxon>Bacteria</taxon>
        <taxon>Bacillati</taxon>
        <taxon>Actinomycetota</taxon>
        <taxon>Actinomycetes</taxon>
        <taxon>Micromonosporales</taxon>
        <taxon>Micromonosporaceae</taxon>
        <taxon>Actinorhabdospora</taxon>
    </lineage>
</organism>
<gene>
    <name evidence="1" type="ORF">Afil01_40430</name>
</gene>
<dbReference type="AlphaFoldDB" id="A0A9W6WB54"/>
<comment type="caution">
    <text evidence="1">The sequence shown here is derived from an EMBL/GenBank/DDBJ whole genome shotgun (WGS) entry which is preliminary data.</text>
</comment>
<sequence>MSEVDDGVAVEAHAPVTAAAVEALRAELAAHGARAAAREELIIRLHDEVQRLRTGERAALLRPVIADLGRLRNALARQAAQAGEAGVLFAGFADEVGLSLERVGASPVSPKPGEPVEIGAHRVVGVVETGDAGLDGTVASVDADGYFDGLAGKVVVPALVRAHRLKREEEQ</sequence>
<evidence type="ECO:0000313" key="2">
    <source>
        <dbReference type="Proteomes" id="UP001165079"/>
    </source>
</evidence>
<name>A0A9W6WB54_9ACTN</name>
<keyword evidence="2" id="KW-1185">Reference proteome</keyword>
<reference evidence="1" key="1">
    <citation type="submission" date="2023-03" db="EMBL/GenBank/DDBJ databases">
        <title>Actinorhabdospora filicis NBRC 111898.</title>
        <authorList>
            <person name="Ichikawa N."/>
            <person name="Sato H."/>
            <person name="Tonouchi N."/>
        </authorList>
    </citation>
    <scope>NUCLEOTIDE SEQUENCE</scope>
    <source>
        <strain evidence="1">NBRC 111898</strain>
    </source>
</reference>
<evidence type="ECO:0008006" key="3">
    <source>
        <dbReference type="Google" id="ProtNLM"/>
    </source>
</evidence>